<gene>
    <name evidence="1" type="primary">ORF117</name>
    <name evidence="1" type="ORF">Cyp_cre1Pt0003</name>
</gene>
<protein>
    <submittedName>
        <fullName evidence="1">Uncharacterized protein</fullName>
    </submittedName>
</protein>
<evidence type="ECO:0000313" key="1">
    <source>
        <dbReference type="EMBL" id="ATG26674.1"/>
    </source>
</evidence>
<proteinExistence type="predicted"/>
<keyword evidence="1" id="KW-0934">Plastid</keyword>
<name>A0A291F3F8_9ASTR</name>
<reference evidence="1" key="2">
    <citation type="submission" date="2017-08" db="EMBL/GenBank/DDBJ databases">
        <authorList>
            <person name="Knox E.B."/>
        </authorList>
    </citation>
    <scope>NUCLEOTIDE SEQUENCE</scope>
</reference>
<accession>A0A291F3F8</accession>
<dbReference type="GeneID" id="34729217"/>
<reference evidence="1" key="1">
    <citation type="journal article" date="2014" name="Proc. Natl. Acad. Sci. U.S.A.">
        <title>The dynamic history of plastid genomes in the Campanulaceae sensu lato is unique among angiosperms.</title>
        <authorList>
            <person name="Knox E.B."/>
        </authorList>
    </citation>
    <scope>NUCLEOTIDE SEQUENCE</scope>
</reference>
<sequence>MREHENWLLSNQEEDSIFSNKELLNCLDPLLENFVKEQSGQFAKWYGWASQQYSLLEERKSLEKEKNELSFLYKNFSCLTDNLITFQITQNIDEKEALLYPIGFKEIAYIHQFFFRL</sequence>
<geneLocation type="plastid" evidence="1"/>
<dbReference type="RefSeq" id="YP_009436398.1">
    <property type="nucleotide sequence ID" value="NC_036089.1"/>
</dbReference>
<dbReference type="AlphaFoldDB" id="A0A291F3F8"/>
<dbReference type="EMBL" id="MF770625">
    <property type="protein sequence ID" value="ATG26674.1"/>
    <property type="molecule type" value="Genomic_DNA"/>
</dbReference>
<organism evidence="1">
    <name type="scientific">Cyphia crenata</name>
    <dbReference type="NCBI Taxonomy" id="2041116"/>
    <lineage>
        <taxon>Eukaryota</taxon>
        <taxon>Viridiplantae</taxon>
        <taxon>Streptophyta</taxon>
        <taxon>Embryophyta</taxon>
        <taxon>Tracheophyta</taxon>
        <taxon>Spermatophyta</taxon>
        <taxon>Magnoliopsida</taxon>
        <taxon>eudicotyledons</taxon>
        <taxon>Gunneridae</taxon>
        <taxon>Pentapetalae</taxon>
        <taxon>asterids</taxon>
        <taxon>campanulids</taxon>
        <taxon>Asterales</taxon>
        <taxon>Campanulaceae</taxon>
        <taxon>Cyphia</taxon>
    </lineage>
</organism>